<evidence type="ECO:0000313" key="4">
    <source>
        <dbReference type="Proteomes" id="UP000663845"/>
    </source>
</evidence>
<name>A0A815I1K7_9BILA</name>
<dbReference type="EMBL" id="CAJNOG010000786">
    <property type="protein sequence ID" value="CAF1357874.1"/>
    <property type="molecule type" value="Genomic_DNA"/>
</dbReference>
<comment type="caution">
    <text evidence="2">The sequence shown here is derived from an EMBL/GenBank/DDBJ whole genome shotgun (WGS) entry which is preliminary data.</text>
</comment>
<proteinExistence type="predicted"/>
<reference evidence="2" key="1">
    <citation type="submission" date="2021-02" db="EMBL/GenBank/DDBJ databases">
        <authorList>
            <person name="Nowell W R."/>
        </authorList>
    </citation>
    <scope>NUCLEOTIDE SEQUENCE</scope>
</reference>
<dbReference type="EMBL" id="CAJOAZ010006752">
    <property type="protein sequence ID" value="CAF4144051.1"/>
    <property type="molecule type" value="Genomic_DNA"/>
</dbReference>
<feature type="region of interest" description="Disordered" evidence="1">
    <location>
        <begin position="1"/>
        <end position="24"/>
    </location>
</feature>
<sequence>MATANTTIAKTTTANTTIAKTTTANTAPIPQRDFIRKLKETEFQPYPLADLAMWLQNELKNAPNAEEAGSLARSQQLITTPTPTTDN</sequence>
<feature type="compositionally biased region" description="Polar residues" evidence="1">
    <location>
        <begin position="72"/>
        <end position="87"/>
    </location>
</feature>
<dbReference type="Proteomes" id="UP000663845">
    <property type="component" value="Unassembled WGS sequence"/>
</dbReference>
<dbReference type="AlphaFoldDB" id="A0A815I1K7"/>
<organism evidence="2 4">
    <name type="scientific">Adineta steineri</name>
    <dbReference type="NCBI Taxonomy" id="433720"/>
    <lineage>
        <taxon>Eukaryota</taxon>
        <taxon>Metazoa</taxon>
        <taxon>Spiralia</taxon>
        <taxon>Gnathifera</taxon>
        <taxon>Rotifera</taxon>
        <taxon>Eurotatoria</taxon>
        <taxon>Bdelloidea</taxon>
        <taxon>Adinetida</taxon>
        <taxon>Adinetidae</taxon>
        <taxon>Adineta</taxon>
    </lineage>
</organism>
<protein>
    <submittedName>
        <fullName evidence="2">Uncharacterized protein</fullName>
    </submittedName>
</protein>
<accession>A0A815I1K7</accession>
<evidence type="ECO:0000313" key="2">
    <source>
        <dbReference type="EMBL" id="CAF1357874.1"/>
    </source>
</evidence>
<gene>
    <name evidence="2" type="ORF">JYZ213_LOCUS35412</name>
    <name evidence="3" type="ORF">OXD698_LOCUS37702</name>
</gene>
<feature type="region of interest" description="Disordered" evidence="1">
    <location>
        <begin position="64"/>
        <end position="87"/>
    </location>
</feature>
<evidence type="ECO:0000313" key="3">
    <source>
        <dbReference type="EMBL" id="CAF4144051.1"/>
    </source>
</evidence>
<evidence type="ECO:0000256" key="1">
    <source>
        <dbReference type="SAM" id="MobiDB-lite"/>
    </source>
</evidence>
<dbReference type="Proteomes" id="UP000663844">
    <property type="component" value="Unassembled WGS sequence"/>
</dbReference>